<feature type="domain" description="Glycosyl transferase family 1" evidence="2">
    <location>
        <begin position="182"/>
        <end position="327"/>
    </location>
</feature>
<dbReference type="PANTHER" id="PTHR45918">
    <property type="entry name" value="ALPHA-1,3/1,6-MANNOSYLTRANSFERASE ALG2"/>
    <property type="match status" value="1"/>
</dbReference>
<gene>
    <name evidence="3" type="ORF">AUJ73_01715</name>
</gene>
<reference evidence="3 4" key="1">
    <citation type="journal article" date="2016" name="Environ. Microbiol.">
        <title>Genomic resolution of a cold subsurface aquifer community provides metabolic insights for novel microbes adapted to high CO concentrations.</title>
        <authorList>
            <person name="Probst A.J."/>
            <person name="Castelle C.J."/>
            <person name="Singh A."/>
            <person name="Brown C.T."/>
            <person name="Anantharaman K."/>
            <person name="Sharon I."/>
            <person name="Hug L.A."/>
            <person name="Burstein D."/>
            <person name="Emerson J.B."/>
            <person name="Thomas B.C."/>
            <person name="Banfield J.F."/>
        </authorList>
    </citation>
    <scope>NUCLEOTIDE SEQUENCE [LARGE SCALE GENOMIC DNA]</scope>
    <source>
        <strain evidence="3">CG1_02_37_22</strain>
    </source>
</reference>
<accession>A0A1J4TWE8</accession>
<name>A0A1J4TWE8_9BACT</name>
<protein>
    <recommendedName>
        <fullName evidence="2">Glycosyl transferase family 1 domain-containing protein</fullName>
    </recommendedName>
</protein>
<dbReference type="SUPFAM" id="SSF53756">
    <property type="entry name" value="UDP-Glycosyltransferase/glycogen phosphorylase"/>
    <property type="match status" value="1"/>
</dbReference>
<dbReference type="PANTHER" id="PTHR45918:SF1">
    <property type="entry name" value="ALPHA-1,3_1,6-MANNOSYLTRANSFERASE ALG2"/>
    <property type="match status" value="1"/>
</dbReference>
<evidence type="ECO:0000313" key="3">
    <source>
        <dbReference type="EMBL" id="OIO14758.1"/>
    </source>
</evidence>
<dbReference type="InterPro" id="IPR001296">
    <property type="entry name" value="Glyco_trans_1"/>
</dbReference>
<dbReference type="InterPro" id="IPR027054">
    <property type="entry name" value="ALG2"/>
</dbReference>
<sequence length="362" mass="41748">MKVAIVHDSLVEFGGAERVLLALLEAFPKAHLYTAYTSKIILKNYFSHFDKSLLFSSIIQNTKLQRRNSLFQILSPLIWRRFNFDKYNLVISNSAYMLSNLVCTKRSIHIQYINCPPKNLFCLLPKRPLQKIIPYTNLIGRIYVNALQKNTNIIVNSFYTKNNIKKISGISSKVIYPPVNIPNNLSIRKKGKYFLTVSRIDPEKCIEIAIMACNILKKPLYIVGETNKSSYEEYLKKISGPTIYFLGRKTDTEIASLYQSAIAFLFTPKKEDFGIAPVEAMAYGVPVIAFWGGGVKETVIPNKTGLFFYKHQSDDLIKALNRFFPKNFNSRLIFNHAKKYRKERFIKEVSQYIKSLPKDFLF</sequence>
<dbReference type="STRING" id="1805209.AUJ73_01715"/>
<evidence type="ECO:0000259" key="2">
    <source>
        <dbReference type="Pfam" id="PF00534"/>
    </source>
</evidence>
<dbReference type="GO" id="GO:0004378">
    <property type="term" value="F:GDP-Man:Man(1)GlcNAc(2)-PP-Dol alpha-1,3-mannosyltransferase activity"/>
    <property type="evidence" value="ECO:0007669"/>
    <property type="project" value="InterPro"/>
</dbReference>
<dbReference type="EMBL" id="MNUY01000026">
    <property type="protein sequence ID" value="OIO14758.1"/>
    <property type="molecule type" value="Genomic_DNA"/>
</dbReference>
<dbReference type="Gene3D" id="3.40.50.2000">
    <property type="entry name" value="Glycogen Phosphorylase B"/>
    <property type="match status" value="2"/>
</dbReference>
<evidence type="ECO:0000256" key="1">
    <source>
        <dbReference type="ARBA" id="ARBA00022679"/>
    </source>
</evidence>
<comment type="caution">
    <text evidence="3">The sequence shown here is derived from an EMBL/GenBank/DDBJ whole genome shotgun (WGS) entry which is preliminary data.</text>
</comment>
<proteinExistence type="predicted"/>
<organism evidence="3 4">
    <name type="scientific">Candidatus Gottesmanbacteria bacterium CG1_02_37_22</name>
    <dbReference type="NCBI Taxonomy" id="1805209"/>
    <lineage>
        <taxon>Bacteria</taxon>
        <taxon>Candidatus Gottesmaniibacteriota</taxon>
    </lineage>
</organism>
<dbReference type="AlphaFoldDB" id="A0A1J4TWE8"/>
<dbReference type="Pfam" id="PF00534">
    <property type="entry name" value="Glycos_transf_1"/>
    <property type="match status" value="1"/>
</dbReference>
<evidence type="ECO:0000313" key="4">
    <source>
        <dbReference type="Proteomes" id="UP000183120"/>
    </source>
</evidence>
<keyword evidence="1" id="KW-0808">Transferase</keyword>
<dbReference type="Proteomes" id="UP000183120">
    <property type="component" value="Unassembled WGS sequence"/>
</dbReference>